<dbReference type="InterPro" id="IPR009057">
    <property type="entry name" value="Homeodomain-like_sf"/>
</dbReference>
<feature type="domain" description="Homeobox" evidence="3">
    <location>
        <begin position="277"/>
        <end position="337"/>
    </location>
</feature>
<sequence>MIDNPDNLQNNIQTQQQNFCCGCQCQTKSTYFRSSIDQSNQQQQFIIINQVPFQRQVLNQGNNSFILYQQQNYGTYLNNNEISQKQESSKLISSKQQRHLVCGMRYKENFQTNSEGQQNHKTIIEPSHDKTQNNSNKSKEISLSLKSSQENSSHVQFQMVGTKIRLDNLNQKQYETEEENQRLDKSIKMIYFANQPQQKKGLCSIDVGHLNSEDDQSNKMLLDPIDNDIKKEDNSSHSDVDELINVNEIISKEKLSEKSQEEKLNQIWQKQKKLLKTGGKANKTLKSKFQVQILNKEYQKNQVWSQIFIDEISNKIGLRRQQVYKWYWHRRDEYLRQLNYRRERLEIIYKRIFKVVKVEKNQQNKRISIETPVHEKAEKLDIWQVQKNK</sequence>
<dbReference type="GO" id="GO:0003677">
    <property type="term" value="F:DNA binding"/>
    <property type="evidence" value="ECO:0007669"/>
    <property type="project" value="UniProtKB-UniRule"/>
</dbReference>
<evidence type="ECO:0000313" key="4">
    <source>
        <dbReference type="EMBL" id="CDW90769.1"/>
    </source>
</evidence>
<name>A0A078B8M8_STYLE</name>
<reference evidence="4 5" key="1">
    <citation type="submission" date="2014-06" db="EMBL/GenBank/DDBJ databases">
        <authorList>
            <person name="Swart Estienne"/>
        </authorList>
    </citation>
    <scope>NUCLEOTIDE SEQUENCE [LARGE SCALE GENOMIC DNA]</scope>
    <source>
        <strain evidence="4 5">130c</strain>
    </source>
</reference>
<keyword evidence="5" id="KW-1185">Reference proteome</keyword>
<accession>A0A078B8M8</accession>
<evidence type="ECO:0000256" key="1">
    <source>
        <dbReference type="PROSITE-ProRule" id="PRU00108"/>
    </source>
</evidence>
<dbReference type="EMBL" id="CCKQ01018788">
    <property type="protein sequence ID" value="CDW90769.1"/>
    <property type="molecule type" value="Genomic_DNA"/>
</dbReference>
<keyword evidence="1 2" id="KW-0539">Nucleus</keyword>
<evidence type="ECO:0000313" key="5">
    <source>
        <dbReference type="Proteomes" id="UP000039865"/>
    </source>
</evidence>
<proteinExistence type="predicted"/>
<dbReference type="InterPro" id="IPR001356">
    <property type="entry name" value="HD"/>
</dbReference>
<keyword evidence="1 2" id="KW-0238">DNA-binding</keyword>
<keyword evidence="1 2" id="KW-0371">Homeobox</keyword>
<dbReference type="SUPFAM" id="SSF46689">
    <property type="entry name" value="Homeodomain-like"/>
    <property type="match status" value="1"/>
</dbReference>
<dbReference type="GO" id="GO:0005634">
    <property type="term" value="C:nucleus"/>
    <property type="evidence" value="ECO:0007669"/>
    <property type="project" value="UniProtKB-SubCell"/>
</dbReference>
<feature type="DNA-binding region" description="Homeobox" evidence="1">
    <location>
        <begin position="279"/>
        <end position="338"/>
    </location>
</feature>
<protein>
    <recommendedName>
        <fullName evidence="3">Homeobox domain-containing protein</fullName>
    </recommendedName>
</protein>
<evidence type="ECO:0000256" key="2">
    <source>
        <dbReference type="RuleBase" id="RU000682"/>
    </source>
</evidence>
<comment type="subcellular location">
    <subcellularLocation>
        <location evidence="1 2">Nucleus</location>
    </subcellularLocation>
</comment>
<organism evidence="4 5">
    <name type="scientific">Stylonychia lemnae</name>
    <name type="common">Ciliate</name>
    <dbReference type="NCBI Taxonomy" id="5949"/>
    <lineage>
        <taxon>Eukaryota</taxon>
        <taxon>Sar</taxon>
        <taxon>Alveolata</taxon>
        <taxon>Ciliophora</taxon>
        <taxon>Intramacronucleata</taxon>
        <taxon>Spirotrichea</taxon>
        <taxon>Stichotrichia</taxon>
        <taxon>Sporadotrichida</taxon>
        <taxon>Oxytrichidae</taxon>
        <taxon>Stylonychinae</taxon>
        <taxon>Stylonychia</taxon>
    </lineage>
</organism>
<dbReference type="Gene3D" id="1.10.10.60">
    <property type="entry name" value="Homeodomain-like"/>
    <property type="match status" value="1"/>
</dbReference>
<dbReference type="AlphaFoldDB" id="A0A078B8M8"/>
<gene>
    <name evidence="4" type="primary">Contig630.g695</name>
    <name evidence="4" type="ORF">STYLEM_19916</name>
</gene>
<dbReference type="Pfam" id="PF00046">
    <property type="entry name" value="Homeodomain"/>
    <property type="match status" value="1"/>
</dbReference>
<dbReference type="Proteomes" id="UP000039865">
    <property type="component" value="Unassembled WGS sequence"/>
</dbReference>
<dbReference type="PROSITE" id="PS50071">
    <property type="entry name" value="HOMEOBOX_2"/>
    <property type="match status" value="1"/>
</dbReference>
<evidence type="ECO:0000259" key="3">
    <source>
        <dbReference type="PROSITE" id="PS50071"/>
    </source>
</evidence>
<dbReference type="InParanoid" id="A0A078B8M8"/>